<dbReference type="HOGENOM" id="CLU_1333640_0_0_1"/>
<reference evidence="1" key="3">
    <citation type="submission" date="2015-04" db="UniProtKB">
        <authorList>
            <consortium name="EnsemblPlants"/>
        </authorList>
    </citation>
    <scope>IDENTIFICATION</scope>
</reference>
<organism evidence="1 2">
    <name type="scientific">Leersia perrieri</name>
    <dbReference type="NCBI Taxonomy" id="77586"/>
    <lineage>
        <taxon>Eukaryota</taxon>
        <taxon>Viridiplantae</taxon>
        <taxon>Streptophyta</taxon>
        <taxon>Embryophyta</taxon>
        <taxon>Tracheophyta</taxon>
        <taxon>Spermatophyta</taxon>
        <taxon>Magnoliopsida</taxon>
        <taxon>Liliopsida</taxon>
        <taxon>Poales</taxon>
        <taxon>Poaceae</taxon>
        <taxon>BOP clade</taxon>
        <taxon>Oryzoideae</taxon>
        <taxon>Oryzeae</taxon>
        <taxon>Oryzinae</taxon>
        <taxon>Leersia</taxon>
    </lineage>
</organism>
<protein>
    <submittedName>
        <fullName evidence="1">Uncharacterized protein</fullName>
    </submittedName>
</protein>
<dbReference type="EnsemblPlants" id="LPERR10G14920.1">
    <property type="protein sequence ID" value="LPERR10G14920.1"/>
    <property type="gene ID" value="LPERR10G14920"/>
</dbReference>
<dbReference type="Gramene" id="LPERR10G14920.1">
    <property type="protein sequence ID" value="LPERR10G14920.1"/>
    <property type="gene ID" value="LPERR10G14920"/>
</dbReference>
<dbReference type="STRING" id="77586.A0A0D9XMQ0"/>
<sequence>MRDLSAPADSADSAQTVATRVAAEASTVLSFLSAIPAPVLFLSSQADTTPAMAAASWATETAAWACAVCSRSSSRLFLLRPPVMGMLSIKYPLRIALMCPMLSCSFFSGNQSIFISSLHFTVPNPTKHQWPSLKRKSDKVLILEYSANAQNFPRFLPRFSAEIVATSPCATYVLTQVGWFGLFLRCPDLDFPLARIPCQVKQEIDH</sequence>
<accession>A0A0D9XMQ0</accession>
<evidence type="ECO:0000313" key="2">
    <source>
        <dbReference type="Proteomes" id="UP000032180"/>
    </source>
</evidence>
<evidence type="ECO:0000313" key="1">
    <source>
        <dbReference type="EnsemblPlants" id="LPERR10G14920.1"/>
    </source>
</evidence>
<dbReference type="AlphaFoldDB" id="A0A0D9XMQ0"/>
<proteinExistence type="predicted"/>
<keyword evidence="2" id="KW-1185">Reference proteome</keyword>
<reference evidence="2" key="2">
    <citation type="submission" date="2013-12" db="EMBL/GenBank/DDBJ databases">
        <authorList>
            <person name="Yu Y."/>
            <person name="Lee S."/>
            <person name="de Baynast K."/>
            <person name="Wissotski M."/>
            <person name="Liu L."/>
            <person name="Talag J."/>
            <person name="Goicoechea J."/>
            <person name="Angelova A."/>
            <person name="Jetty R."/>
            <person name="Kudrna D."/>
            <person name="Golser W."/>
            <person name="Rivera L."/>
            <person name="Zhang J."/>
            <person name="Wing R."/>
        </authorList>
    </citation>
    <scope>NUCLEOTIDE SEQUENCE</scope>
</reference>
<dbReference type="Proteomes" id="UP000032180">
    <property type="component" value="Chromosome 10"/>
</dbReference>
<name>A0A0D9XMQ0_9ORYZ</name>
<reference evidence="1 2" key="1">
    <citation type="submission" date="2012-08" db="EMBL/GenBank/DDBJ databases">
        <title>Oryza genome evolution.</title>
        <authorList>
            <person name="Wing R.A."/>
        </authorList>
    </citation>
    <scope>NUCLEOTIDE SEQUENCE</scope>
</reference>